<feature type="compositionally biased region" description="Polar residues" evidence="1">
    <location>
        <begin position="596"/>
        <end position="614"/>
    </location>
</feature>
<sequence length="833" mass="90946">MVDPAELSRCRISDCVTCGVSGTPATKDILAQLLQSPLVKQTFQDPRLLQQILQQNYIAQMGESTGLLSSDMAAQRSLHALRSDCGSTGSLPSYMTMNFGNQQSGDKSASISPSQLSNPPYAQDNLQLSREPSLTSGDYGRLALDRISPAEAVVGANTSAESTPQSRKGSGICQTDSGVQSLFLDESANVVEESDHSFRSPAASSFIAVSEHEQPTQRSTSSLEEKHYLLRPRLRATNRDRFLVRVIRVTYQCSCRSNPSSDQTRGIDPKRESCQSKECKGKEPRTYVTFQAQLPSISLSMRSNIPGISFSPATGLRLGFSCSLSSQGPALQDFASSKVAERLDAWEKAGNMPGFRCQVLSALHDTVALMLQRIREDGVHAIKLDTDYVFYPPAQELRPAIPRRRQLSSSSDSSITRVATQQRLTTAVTDVIVAGVQQASPSQRFDLENPSTSGVPVQTVWSEVFNCYEALDPHRRPRTWHHVPNLLNQSHSPHGLVMSTDLQLPRSQPFTSIGMSHLMAPEITRRITRRLTPSPLGYQRPMPEKFNSLQYSSGTWSNYNSLHLQGSNSATGVERPIAFAPEAEYKSKPIPGPHASSYQQTLNETSPQSMPTSPTRFLQTGGYHNLAVETTRTEPQPPTMKLSTSYKTAPNSPYTEATGDRQKTISSSTQCAYSTGNGNTVDYGGRQTPLDNIVQEIITRLQNNPQLPLVVMPTSGSNVLSTSTQSAMSDSSSRSSPAPLIFQLPHPDAAFVCLPASPEQMPRVVTAPKSGTLVVIPATSVTGGSGNTDDPNPPQTQQPLVLTGPRPGYFLMITSENRFDYVPINYRSEQNLQ</sequence>
<proteinExistence type="predicted"/>
<evidence type="ECO:0000313" key="2">
    <source>
        <dbReference type="EMBL" id="KAA0194977.1"/>
    </source>
</evidence>
<protein>
    <submittedName>
        <fullName evidence="2">Uncharacterized protein</fullName>
    </submittedName>
</protein>
<dbReference type="OrthoDB" id="6285070at2759"/>
<feature type="compositionally biased region" description="Polar residues" evidence="1">
    <location>
        <begin position="156"/>
        <end position="174"/>
    </location>
</feature>
<dbReference type="EMBL" id="LUCM01004005">
    <property type="protein sequence ID" value="KAA0194977.1"/>
    <property type="molecule type" value="Genomic_DNA"/>
</dbReference>
<dbReference type="Proteomes" id="UP000728185">
    <property type="component" value="Unassembled WGS sequence"/>
</dbReference>
<comment type="caution">
    <text evidence="2">The sequence shown here is derived from an EMBL/GenBank/DDBJ whole genome shotgun (WGS) entry which is preliminary data.</text>
</comment>
<keyword evidence="3" id="KW-1185">Reference proteome</keyword>
<name>A0A8E0VLK9_9TREM</name>
<feature type="region of interest" description="Disordered" evidence="1">
    <location>
        <begin position="633"/>
        <end position="666"/>
    </location>
</feature>
<dbReference type="AlphaFoldDB" id="A0A8E0VLK9"/>
<feature type="region of interest" description="Disordered" evidence="1">
    <location>
        <begin position="155"/>
        <end position="174"/>
    </location>
</feature>
<reference evidence="2" key="1">
    <citation type="submission" date="2019-05" db="EMBL/GenBank/DDBJ databases">
        <title>Annotation for the trematode Fasciolopsis buski.</title>
        <authorList>
            <person name="Choi Y.-J."/>
        </authorList>
    </citation>
    <scope>NUCLEOTIDE SEQUENCE</scope>
    <source>
        <strain evidence="2">HT</strain>
        <tissue evidence="2">Whole worm</tissue>
    </source>
</reference>
<feature type="compositionally biased region" description="Polar residues" evidence="1">
    <location>
        <begin position="641"/>
        <end position="655"/>
    </location>
</feature>
<evidence type="ECO:0000313" key="3">
    <source>
        <dbReference type="Proteomes" id="UP000728185"/>
    </source>
</evidence>
<evidence type="ECO:0000256" key="1">
    <source>
        <dbReference type="SAM" id="MobiDB-lite"/>
    </source>
</evidence>
<feature type="region of interest" description="Disordered" evidence="1">
    <location>
        <begin position="96"/>
        <end position="125"/>
    </location>
</feature>
<feature type="region of interest" description="Disordered" evidence="1">
    <location>
        <begin position="587"/>
        <end position="614"/>
    </location>
</feature>
<accession>A0A8E0VLK9</accession>
<organism evidence="2 3">
    <name type="scientific">Fasciolopsis buskii</name>
    <dbReference type="NCBI Taxonomy" id="27845"/>
    <lineage>
        <taxon>Eukaryota</taxon>
        <taxon>Metazoa</taxon>
        <taxon>Spiralia</taxon>
        <taxon>Lophotrochozoa</taxon>
        <taxon>Platyhelminthes</taxon>
        <taxon>Trematoda</taxon>
        <taxon>Digenea</taxon>
        <taxon>Plagiorchiida</taxon>
        <taxon>Echinostomata</taxon>
        <taxon>Echinostomatoidea</taxon>
        <taxon>Fasciolidae</taxon>
        <taxon>Fasciolopsis</taxon>
    </lineage>
</organism>
<gene>
    <name evidence="2" type="ORF">FBUS_02373</name>
</gene>